<keyword evidence="2" id="KW-1185">Reference proteome</keyword>
<gene>
    <name evidence="1" type="ORF">MTR67_034463</name>
</gene>
<sequence>MYCDLREVYWWNGMLKDIAEFVDNYPNFQQVKVEHQKLEDLVEVHPVFHVSLLKKCIGDPSAVVPLECVGVKESLSNEKVPIEIIDRQVWKLRTKEVSSIKVLRRNQLLEGAT</sequence>
<reference evidence="1" key="1">
    <citation type="submission" date="2023-08" db="EMBL/GenBank/DDBJ databases">
        <title>A de novo genome assembly of Solanum verrucosum Schlechtendal, a Mexican diploid species geographically isolated from the other diploid A-genome species in potato relatives.</title>
        <authorList>
            <person name="Hosaka K."/>
        </authorList>
    </citation>
    <scope>NUCLEOTIDE SEQUENCE</scope>
    <source>
        <tissue evidence="1">Young leaves</tissue>
    </source>
</reference>
<protein>
    <submittedName>
        <fullName evidence="1">Uncharacterized protein</fullName>
    </submittedName>
</protein>
<evidence type="ECO:0000313" key="2">
    <source>
        <dbReference type="Proteomes" id="UP001234989"/>
    </source>
</evidence>
<name>A0AAF0U7U7_SOLVR</name>
<dbReference type="Proteomes" id="UP001234989">
    <property type="component" value="Chromosome 8"/>
</dbReference>
<organism evidence="1 2">
    <name type="scientific">Solanum verrucosum</name>
    <dbReference type="NCBI Taxonomy" id="315347"/>
    <lineage>
        <taxon>Eukaryota</taxon>
        <taxon>Viridiplantae</taxon>
        <taxon>Streptophyta</taxon>
        <taxon>Embryophyta</taxon>
        <taxon>Tracheophyta</taxon>
        <taxon>Spermatophyta</taxon>
        <taxon>Magnoliopsida</taxon>
        <taxon>eudicotyledons</taxon>
        <taxon>Gunneridae</taxon>
        <taxon>Pentapetalae</taxon>
        <taxon>asterids</taxon>
        <taxon>lamiids</taxon>
        <taxon>Solanales</taxon>
        <taxon>Solanaceae</taxon>
        <taxon>Solanoideae</taxon>
        <taxon>Solaneae</taxon>
        <taxon>Solanum</taxon>
    </lineage>
</organism>
<dbReference type="EMBL" id="CP133619">
    <property type="protein sequence ID" value="WMV41078.1"/>
    <property type="molecule type" value="Genomic_DNA"/>
</dbReference>
<dbReference type="PANTHER" id="PTHR46148">
    <property type="entry name" value="CHROMO DOMAIN-CONTAINING PROTEIN"/>
    <property type="match status" value="1"/>
</dbReference>
<dbReference type="Gene3D" id="1.10.340.70">
    <property type="match status" value="1"/>
</dbReference>
<accession>A0AAF0U7U7</accession>
<dbReference type="AlphaFoldDB" id="A0AAF0U7U7"/>
<proteinExistence type="predicted"/>
<evidence type="ECO:0000313" key="1">
    <source>
        <dbReference type="EMBL" id="WMV41078.1"/>
    </source>
</evidence>
<dbReference type="PANTHER" id="PTHR46148:SF60">
    <property type="entry name" value="CHROMO DOMAIN-CONTAINING PROTEIN"/>
    <property type="match status" value="1"/>
</dbReference>